<name>A0A646KRW6_STRJU</name>
<gene>
    <name evidence="1" type="ORF">FF041_34575</name>
</gene>
<proteinExistence type="predicted"/>
<sequence length="104" mass="11375">MIDALRLNHFSVTSVYDDLDDVIGEHPLSEPSDVVAERLAKVLDHALVRIETPKLSARCPPDAIDRARRARVRMPSDGVQPSVGDVRVLALAVLELLDLVGDVL</sequence>
<dbReference type="EMBL" id="VCLA01000197">
    <property type="protein sequence ID" value="MQT05079.1"/>
    <property type="molecule type" value="Genomic_DNA"/>
</dbReference>
<keyword evidence="2" id="KW-1185">Reference proteome</keyword>
<dbReference type="Proteomes" id="UP000419138">
    <property type="component" value="Unassembled WGS sequence"/>
</dbReference>
<evidence type="ECO:0000313" key="1">
    <source>
        <dbReference type="EMBL" id="MQT05079.1"/>
    </source>
</evidence>
<evidence type="ECO:0000313" key="2">
    <source>
        <dbReference type="Proteomes" id="UP000419138"/>
    </source>
</evidence>
<comment type="caution">
    <text evidence="1">The sequence shown here is derived from an EMBL/GenBank/DDBJ whole genome shotgun (WGS) entry which is preliminary data.</text>
</comment>
<organism evidence="1 2">
    <name type="scientific">Streptomyces jumonjinensis</name>
    <dbReference type="NCBI Taxonomy" id="1945"/>
    <lineage>
        <taxon>Bacteria</taxon>
        <taxon>Bacillati</taxon>
        <taxon>Actinomycetota</taxon>
        <taxon>Actinomycetes</taxon>
        <taxon>Kitasatosporales</taxon>
        <taxon>Streptomycetaceae</taxon>
        <taxon>Streptomyces</taxon>
    </lineage>
</organism>
<protein>
    <submittedName>
        <fullName evidence="1">Uncharacterized protein</fullName>
    </submittedName>
</protein>
<reference evidence="1 2" key="1">
    <citation type="submission" date="2019-05" db="EMBL/GenBank/DDBJ databases">
        <title>Comparative genomics and metabolomics analyses of clavulanic acid producing Streptomyces species provides insight into specialized metabolism and evolution of beta-lactam biosynthetic gene clusters.</title>
        <authorList>
            <person name="Moore M.A."/>
            <person name="Cruz-Morales P."/>
            <person name="Barona Gomez F."/>
            <person name="Kapil T."/>
        </authorList>
    </citation>
    <scope>NUCLEOTIDE SEQUENCE [LARGE SCALE GENOMIC DNA]</scope>
    <source>
        <strain evidence="1 2">NRRL 5741</strain>
    </source>
</reference>
<dbReference type="AlphaFoldDB" id="A0A646KRW6"/>
<dbReference type="RefSeq" id="WP_153526317.1">
    <property type="nucleotide sequence ID" value="NZ_JBEPDZ010000002.1"/>
</dbReference>
<accession>A0A646KRW6</accession>